<evidence type="ECO:0000313" key="5">
    <source>
        <dbReference type="Proteomes" id="UP000264753"/>
    </source>
</evidence>
<proteinExistence type="predicted"/>
<name>A0A358HQ83_9PROT</name>
<dbReference type="RefSeq" id="WP_102783960.1">
    <property type="nucleotide sequence ID" value="NZ_DOOG01000051.1"/>
</dbReference>
<evidence type="ECO:0000313" key="3">
    <source>
        <dbReference type="EMBL" id="HCW67660.1"/>
    </source>
</evidence>
<organism evidence="2 5">
    <name type="scientific">Thalassospira lucentensis</name>
    <dbReference type="NCBI Taxonomy" id="168935"/>
    <lineage>
        <taxon>Bacteria</taxon>
        <taxon>Pseudomonadati</taxon>
        <taxon>Pseudomonadota</taxon>
        <taxon>Alphaproteobacteria</taxon>
        <taxon>Rhodospirillales</taxon>
        <taxon>Thalassospiraceae</taxon>
        <taxon>Thalassospira</taxon>
    </lineage>
</organism>
<dbReference type="Proteomes" id="UP000264179">
    <property type="component" value="Unassembled WGS sequence"/>
</dbReference>
<dbReference type="EMBL" id="DPOP01000089">
    <property type="protein sequence ID" value="HCW67660.1"/>
    <property type="molecule type" value="Genomic_DNA"/>
</dbReference>
<dbReference type="InterPro" id="IPR004448">
    <property type="entry name" value="Nitrate_reductase_NapE"/>
</dbReference>
<dbReference type="EMBL" id="DOOG01000051">
    <property type="protein sequence ID" value="HBU97359.1"/>
    <property type="molecule type" value="Genomic_DNA"/>
</dbReference>
<dbReference type="Proteomes" id="UP000264753">
    <property type="component" value="Unassembled WGS sequence"/>
</dbReference>
<dbReference type="InterPro" id="IPR010649">
    <property type="entry name" value="NapE_TorE"/>
</dbReference>
<feature type="transmembrane region" description="Helical" evidence="1">
    <location>
        <begin position="20"/>
        <end position="46"/>
    </location>
</feature>
<evidence type="ECO:0000256" key="1">
    <source>
        <dbReference type="SAM" id="Phobius"/>
    </source>
</evidence>
<dbReference type="Pfam" id="PF06796">
    <property type="entry name" value="NapE"/>
    <property type="match status" value="1"/>
</dbReference>
<dbReference type="STRING" id="168935.AUP42_09060"/>
<protein>
    <submittedName>
        <fullName evidence="2">Periplasmic nitrate reductase, NapE protein</fullName>
    </submittedName>
</protein>
<gene>
    <name evidence="2" type="primary">napE</name>
    <name evidence="2" type="ORF">DEF21_05560</name>
    <name evidence="3" type="ORF">DHR80_10745</name>
</gene>
<accession>A0A358HQ83</accession>
<reference evidence="4 5" key="1">
    <citation type="journal article" date="2018" name="Nat. Biotechnol.">
        <title>A standardized bacterial taxonomy based on genome phylogeny substantially revises the tree of life.</title>
        <authorList>
            <person name="Parks D.H."/>
            <person name="Chuvochina M."/>
            <person name="Waite D.W."/>
            <person name="Rinke C."/>
            <person name="Skarshewski A."/>
            <person name="Chaumeil P.A."/>
            <person name="Hugenholtz P."/>
        </authorList>
    </citation>
    <scope>NUCLEOTIDE SEQUENCE [LARGE SCALE GENOMIC DNA]</scope>
    <source>
        <strain evidence="2">UBA8707</strain>
        <strain evidence="3">UBA9881</strain>
    </source>
</reference>
<keyword evidence="1" id="KW-0472">Membrane</keyword>
<sequence length="57" mass="6169">MSDSQTLDGPPRRKTELRCFLFLAVFLAPALSVAIVGGLGFSIWIYQMFAGPPGPPM</sequence>
<keyword evidence="1" id="KW-1133">Transmembrane helix</keyword>
<evidence type="ECO:0000313" key="4">
    <source>
        <dbReference type="Proteomes" id="UP000264179"/>
    </source>
</evidence>
<evidence type="ECO:0000313" key="2">
    <source>
        <dbReference type="EMBL" id="HBU97359.1"/>
    </source>
</evidence>
<dbReference type="NCBIfam" id="TIGR02973">
    <property type="entry name" value="nitrate_rd_NapE"/>
    <property type="match status" value="1"/>
</dbReference>
<dbReference type="AlphaFoldDB" id="A0A358HQ83"/>
<keyword evidence="1" id="KW-0812">Transmembrane</keyword>
<comment type="caution">
    <text evidence="2">The sequence shown here is derived from an EMBL/GenBank/DDBJ whole genome shotgun (WGS) entry which is preliminary data.</text>
</comment>